<evidence type="ECO:0000313" key="6">
    <source>
        <dbReference type="Proteomes" id="UP000478183"/>
    </source>
</evidence>
<sequence>MHDPIDHRRAQWARELPDLDTGPMDILGRINRLASIMAPEIEATFREFGLERGEFDVIATLRRAGPPYRLSPTKLYSALMITSGGLTHRLARLAQAGLIQRVPDPEDGRGLLVQLTERGRQLAETAFREDMRREALLLHVLAPQDRTDLQNLLRRLGTILGDK</sequence>
<gene>
    <name evidence="5" type="ORF">GL286_16110</name>
</gene>
<evidence type="ECO:0000259" key="4">
    <source>
        <dbReference type="PROSITE" id="PS50995"/>
    </source>
</evidence>
<dbReference type="PRINTS" id="PR00598">
    <property type="entry name" value="HTHMARR"/>
</dbReference>
<dbReference type="PROSITE" id="PS50995">
    <property type="entry name" value="HTH_MARR_2"/>
    <property type="match status" value="1"/>
</dbReference>
<dbReference type="SUPFAM" id="SSF46785">
    <property type="entry name" value="Winged helix' DNA-binding domain"/>
    <property type="match status" value="1"/>
</dbReference>
<organism evidence="5 6">
    <name type="scientific">Paracoccus aestuariivivens</name>
    <dbReference type="NCBI Taxonomy" id="1820333"/>
    <lineage>
        <taxon>Bacteria</taxon>
        <taxon>Pseudomonadati</taxon>
        <taxon>Pseudomonadota</taxon>
        <taxon>Alphaproteobacteria</taxon>
        <taxon>Rhodobacterales</taxon>
        <taxon>Paracoccaceae</taxon>
        <taxon>Paracoccus</taxon>
    </lineage>
</organism>
<evidence type="ECO:0000313" key="5">
    <source>
        <dbReference type="EMBL" id="MTH79248.1"/>
    </source>
</evidence>
<keyword evidence="1" id="KW-0805">Transcription regulation</keyword>
<dbReference type="InterPro" id="IPR036388">
    <property type="entry name" value="WH-like_DNA-bd_sf"/>
</dbReference>
<dbReference type="GO" id="GO:0003677">
    <property type="term" value="F:DNA binding"/>
    <property type="evidence" value="ECO:0007669"/>
    <property type="project" value="UniProtKB-KW"/>
</dbReference>
<proteinExistence type="predicted"/>
<protein>
    <submittedName>
        <fullName evidence="5">MarR family transcriptional regulator</fullName>
    </submittedName>
</protein>
<dbReference type="OrthoDB" id="32523at2"/>
<comment type="caution">
    <text evidence="5">The sequence shown here is derived from an EMBL/GenBank/DDBJ whole genome shotgun (WGS) entry which is preliminary data.</text>
</comment>
<evidence type="ECO:0000256" key="2">
    <source>
        <dbReference type="ARBA" id="ARBA00023125"/>
    </source>
</evidence>
<dbReference type="Gene3D" id="1.10.10.10">
    <property type="entry name" value="Winged helix-like DNA-binding domain superfamily/Winged helix DNA-binding domain"/>
    <property type="match status" value="1"/>
</dbReference>
<reference evidence="5 6" key="1">
    <citation type="submission" date="2019-11" db="EMBL/GenBank/DDBJ databases">
        <authorList>
            <person name="Dong K."/>
        </authorList>
    </citation>
    <scope>NUCLEOTIDE SEQUENCE [LARGE SCALE GENOMIC DNA]</scope>
    <source>
        <strain evidence="5 6">NBRC 111993</strain>
    </source>
</reference>
<dbReference type="InterPro" id="IPR036390">
    <property type="entry name" value="WH_DNA-bd_sf"/>
</dbReference>
<dbReference type="EMBL" id="WMIE01000012">
    <property type="protein sequence ID" value="MTH79248.1"/>
    <property type="molecule type" value="Genomic_DNA"/>
</dbReference>
<dbReference type="SMART" id="SM00347">
    <property type="entry name" value="HTH_MARR"/>
    <property type="match status" value="1"/>
</dbReference>
<keyword evidence="3" id="KW-0804">Transcription</keyword>
<dbReference type="Pfam" id="PF12802">
    <property type="entry name" value="MarR_2"/>
    <property type="match status" value="1"/>
</dbReference>
<dbReference type="PANTHER" id="PTHR42756">
    <property type="entry name" value="TRANSCRIPTIONAL REGULATOR, MARR"/>
    <property type="match status" value="1"/>
</dbReference>
<dbReference type="Proteomes" id="UP000478183">
    <property type="component" value="Unassembled WGS sequence"/>
</dbReference>
<evidence type="ECO:0000256" key="1">
    <source>
        <dbReference type="ARBA" id="ARBA00023015"/>
    </source>
</evidence>
<dbReference type="GO" id="GO:0003700">
    <property type="term" value="F:DNA-binding transcription factor activity"/>
    <property type="evidence" value="ECO:0007669"/>
    <property type="project" value="InterPro"/>
</dbReference>
<feature type="domain" description="HTH marR-type" evidence="4">
    <location>
        <begin position="23"/>
        <end position="158"/>
    </location>
</feature>
<keyword evidence="6" id="KW-1185">Reference proteome</keyword>
<keyword evidence="2" id="KW-0238">DNA-binding</keyword>
<accession>A0A6L6JDI3</accession>
<name>A0A6L6JDI3_9RHOB</name>
<dbReference type="PANTHER" id="PTHR42756:SF1">
    <property type="entry name" value="TRANSCRIPTIONAL REPRESSOR OF EMRAB OPERON"/>
    <property type="match status" value="1"/>
</dbReference>
<evidence type="ECO:0000256" key="3">
    <source>
        <dbReference type="ARBA" id="ARBA00023163"/>
    </source>
</evidence>
<dbReference type="AlphaFoldDB" id="A0A6L6JDI3"/>
<dbReference type="InterPro" id="IPR000835">
    <property type="entry name" value="HTH_MarR-typ"/>
</dbReference>
<dbReference type="RefSeq" id="WP_155096604.1">
    <property type="nucleotide sequence ID" value="NZ_WMIE01000012.1"/>
</dbReference>